<dbReference type="Proteomes" id="UP000603200">
    <property type="component" value="Unassembled WGS sequence"/>
</dbReference>
<keyword evidence="3" id="KW-0597">Phosphoprotein</keyword>
<dbReference type="Pfam" id="PF02518">
    <property type="entry name" value="HATPase_c"/>
    <property type="match status" value="1"/>
</dbReference>
<dbReference type="GO" id="GO:0016301">
    <property type="term" value="F:kinase activity"/>
    <property type="evidence" value="ECO:0007669"/>
    <property type="project" value="UniProtKB-KW"/>
</dbReference>
<evidence type="ECO:0000313" key="13">
    <source>
        <dbReference type="Proteomes" id="UP000603200"/>
    </source>
</evidence>
<feature type="transmembrane region" description="Helical" evidence="9">
    <location>
        <begin position="149"/>
        <end position="166"/>
    </location>
</feature>
<dbReference type="Gene3D" id="3.30.565.10">
    <property type="entry name" value="Histidine kinase-like ATPase, C-terminal domain"/>
    <property type="match status" value="1"/>
</dbReference>
<gene>
    <name evidence="12" type="ORF">Ahu01nite_002770</name>
</gene>
<evidence type="ECO:0000256" key="2">
    <source>
        <dbReference type="ARBA" id="ARBA00012438"/>
    </source>
</evidence>
<evidence type="ECO:0000256" key="5">
    <source>
        <dbReference type="ARBA" id="ARBA00022741"/>
    </source>
</evidence>
<dbReference type="InterPro" id="IPR036890">
    <property type="entry name" value="HATPase_C_sf"/>
</dbReference>
<accession>A0ABQ3ZF24</accession>
<feature type="transmembrane region" description="Helical" evidence="9">
    <location>
        <begin position="127"/>
        <end position="143"/>
    </location>
</feature>
<sequence>MEIFGPLHRLAVGRDRRRQLPASRFHVYAVPLGLLVLIGLGLGNSAYLTDTRGLASWAAATLTVLTVLPVALAFAGRPLFAWRVAYPVVFLGVIGMQPDEPWPWTPVQLLAFLVVFGALALREDSGVVAWVTTLTIVPIFVYAPEANAWGAATGIVAIALVGDTVSRRRRSREQLAEQAELTELEQARRAVLQERTRIAREMHDVVAHHMSMIAVQAETAPYRVDGVNEVAQQEFLAIATAARAALTDMRRLLGVLRSDNEPALAPQPGLSDVVALVAAASRAGISVTFPRAASLPSDVPEAVGLAAYRIVQEALANAARHAPGGQVHIAVRGASGALLVEVENGPAVDPAPRPGGKGGHGLIGMRERAAALGGSLDAGPQSGGGFLVAARLPFTASPVAAPLVAASPVAASPVAASSVAASSVAASSVAASSVAASSVAASGQPTVVRKADA</sequence>
<keyword evidence="7" id="KW-0067">ATP-binding</keyword>
<keyword evidence="4" id="KW-0808">Transferase</keyword>
<feature type="domain" description="Histidine kinase/HSP90-like ATPase" evidence="10">
    <location>
        <begin position="306"/>
        <end position="395"/>
    </location>
</feature>
<evidence type="ECO:0000256" key="4">
    <source>
        <dbReference type="ARBA" id="ARBA00022679"/>
    </source>
</evidence>
<dbReference type="RefSeq" id="WP_203834483.1">
    <property type="nucleotide sequence ID" value="NZ_BOMN01000002.1"/>
</dbReference>
<dbReference type="SUPFAM" id="SSF55874">
    <property type="entry name" value="ATPase domain of HSP90 chaperone/DNA topoisomerase II/histidine kinase"/>
    <property type="match status" value="1"/>
</dbReference>
<feature type="transmembrane region" description="Helical" evidence="9">
    <location>
        <begin position="102"/>
        <end position="120"/>
    </location>
</feature>
<organism evidence="12 13">
    <name type="scientific">Winogradskya humida</name>
    <dbReference type="NCBI Taxonomy" id="113566"/>
    <lineage>
        <taxon>Bacteria</taxon>
        <taxon>Bacillati</taxon>
        <taxon>Actinomycetota</taxon>
        <taxon>Actinomycetes</taxon>
        <taxon>Micromonosporales</taxon>
        <taxon>Micromonosporaceae</taxon>
        <taxon>Winogradskya</taxon>
    </lineage>
</organism>
<dbReference type="CDD" id="cd16917">
    <property type="entry name" value="HATPase_UhpB-NarQ-NarX-like"/>
    <property type="match status" value="1"/>
</dbReference>
<evidence type="ECO:0000256" key="7">
    <source>
        <dbReference type="ARBA" id="ARBA00022840"/>
    </source>
</evidence>
<protein>
    <recommendedName>
        <fullName evidence="2">histidine kinase</fullName>
        <ecNumber evidence="2">2.7.13.3</ecNumber>
    </recommendedName>
</protein>
<evidence type="ECO:0000256" key="6">
    <source>
        <dbReference type="ARBA" id="ARBA00022777"/>
    </source>
</evidence>
<feature type="domain" description="Signal transduction histidine kinase subgroup 3 dimerisation and phosphoacceptor" evidence="11">
    <location>
        <begin position="194"/>
        <end position="259"/>
    </location>
</feature>
<dbReference type="EMBL" id="BOMN01000002">
    <property type="protein sequence ID" value="GIE17175.1"/>
    <property type="molecule type" value="Genomic_DNA"/>
</dbReference>
<keyword evidence="9" id="KW-0812">Transmembrane</keyword>
<evidence type="ECO:0000313" key="12">
    <source>
        <dbReference type="EMBL" id="GIE17175.1"/>
    </source>
</evidence>
<keyword evidence="9" id="KW-1133">Transmembrane helix</keyword>
<evidence type="ECO:0000256" key="9">
    <source>
        <dbReference type="SAM" id="Phobius"/>
    </source>
</evidence>
<keyword evidence="9" id="KW-0472">Membrane</keyword>
<dbReference type="PANTHER" id="PTHR24421">
    <property type="entry name" value="NITRATE/NITRITE SENSOR PROTEIN NARX-RELATED"/>
    <property type="match status" value="1"/>
</dbReference>
<feature type="transmembrane region" description="Helical" evidence="9">
    <location>
        <begin position="25"/>
        <end position="48"/>
    </location>
</feature>
<keyword evidence="8" id="KW-0902">Two-component regulatory system</keyword>
<evidence type="ECO:0000259" key="11">
    <source>
        <dbReference type="Pfam" id="PF07730"/>
    </source>
</evidence>
<evidence type="ECO:0000256" key="3">
    <source>
        <dbReference type="ARBA" id="ARBA00022553"/>
    </source>
</evidence>
<dbReference type="InterPro" id="IPR011712">
    <property type="entry name" value="Sig_transdc_His_kin_sub3_dim/P"/>
</dbReference>
<dbReference type="InterPro" id="IPR050482">
    <property type="entry name" value="Sensor_HK_TwoCompSys"/>
</dbReference>
<comment type="caution">
    <text evidence="12">The sequence shown here is derived from an EMBL/GenBank/DDBJ whole genome shotgun (WGS) entry which is preliminary data.</text>
</comment>
<keyword evidence="5" id="KW-0547">Nucleotide-binding</keyword>
<keyword evidence="13" id="KW-1185">Reference proteome</keyword>
<evidence type="ECO:0000256" key="8">
    <source>
        <dbReference type="ARBA" id="ARBA00023012"/>
    </source>
</evidence>
<reference evidence="12 13" key="1">
    <citation type="submission" date="2021-01" db="EMBL/GenBank/DDBJ databases">
        <title>Whole genome shotgun sequence of Actinoplanes humidus NBRC 14915.</title>
        <authorList>
            <person name="Komaki H."/>
            <person name="Tamura T."/>
        </authorList>
    </citation>
    <scope>NUCLEOTIDE SEQUENCE [LARGE SCALE GENOMIC DNA]</scope>
    <source>
        <strain evidence="12 13">NBRC 14915</strain>
    </source>
</reference>
<dbReference type="Gene3D" id="1.20.5.1930">
    <property type="match status" value="1"/>
</dbReference>
<dbReference type="PANTHER" id="PTHR24421:SF10">
    <property type="entry name" value="NITRATE_NITRITE SENSOR PROTEIN NARQ"/>
    <property type="match status" value="1"/>
</dbReference>
<keyword evidence="6 12" id="KW-0418">Kinase</keyword>
<proteinExistence type="predicted"/>
<dbReference type="Pfam" id="PF07730">
    <property type="entry name" value="HisKA_3"/>
    <property type="match status" value="1"/>
</dbReference>
<evidence type="ECO:0000259" key="10">
    <source>
        <dbReference type="Pfam" id="PF02518"/>
    </source>
</evidence>
<evidence type="ECO:0000256" key="1">
    <source>
        <dbReference type="ARBA" id="ARBA00000085"/>
    </source>
</evidence>
<dbReference type="EC" id="2.7.13.3" evidence="2"/>
<comment type="catalytic activity">
    <reaction evidence="1">
        <text>ATP + protein L-histidine = ADP + protein N-phospho-L-histidine.</text>
        <dbReference type="EC" id="2.7.13.3"/>
    </reaction>
</comment>
<dbReference type="InterPro" id="IPR003594">
    <property type="entry name" value="HATPase_dom"/>
</dbReference>
<feature type="transmembrane region" description="Helical" evidence="9">
    <location>
        <begin position="80"/>
        <end position="96"/>
    </location>
</feature>
<name>A0ABQ3ZF24_9ACTN</name>
<feature type="transmembrane region" description="Helical" evidence="9">
    <location>
        <begin position="54"/>
        <end position="73"/>
    </location>
</feature>